<evidence type="ECO:0000259" key="1">
    <source>
        <dbReference type="Pfam" id="PF00899"/>
    </source>
</evidence>
<accession>A0A9D9DMG0</accession>
<comment type="caution">
    <text evidence="2">The sequence shown here is derived from an EMBL/GenBank/DDBJ whole genome shotgun (WGS) entry which is preliminary data.</text>
</comment>
<feature type="domain" description="THIF-type NAD/FAD binding fold" evidence="1">
    <location>
        <begin position="13"/>
        <end position="159"/>
    </location>
</feature>
<dbReference type="PANTHER" id="PTHR43267">
    <property type="entry name" value="TRNA THREONYLCARBAMOYLADENOSINE DEHYDRATASE"/>
    <property type="match status" value="1"/>
</dbReference>
<dbReference type="InterPro" id="IPR045886">
    <property type="entry name" value="ThiF/MoeB/HesA"/>
</dbReference>
<dbReference type="CDD" id="cd00755">
    <property type="entry name" value="YgdL_like"/>
    <property type="match status" value="1"/>
</dbReference>
<dbReference type="SUPFAM" id="SSF69572">
    <property type="entry name" value="Activating enzymes of the ubiquitin-like proteins"/>
    <property type="match status" value="1"/>
</dbReference>
<evidence type="ECO:0000313" key="2">
    <source>
        <dbReference type="EMBL" id="MBO8429777.1"/>
    </source>
</evidence>
<name>A0A9D9DMG0_9BACT</name>
<dbReference type="GO" id="GO:0061503">
    <property type="term" value="F:tRNA threonylcarbamoyladenosine dehydratase"/>
    <property type="evidence" value="ECO:0007669"/>
    <property type="project" value="TreeGrafter"/>
</dbReference>
<dbReference type="GO" id="GO:0061504">
    <property type="term" value="P:cyclic threonylcarbamoyladenosine biosynthetic process"/>
    <property type="evidence" value="ECO:0007669"/>
    <property type="project" value="TreeGrafter"/>
</dbReference>
<gene>
    <name evidence="2" type="ORF">IAC76_00150</name>
</gene>
<dbReference type="InterPro" id="IPR000594">
    <property type="entry name" value="ThiF_NAD_FAD-bd"/>
</dbReference>
<dbReference type="Proteomes" id="UP000823632">
    <property type="component" value="Unassembled WGS sequence"/>
</dbReference>
<evidence type="ECO:0000313" key="3">
    <source>
        <dbReference type="Proteomes" id="UP000823632"/>
    </source>
</evidence>
<protein>
    <submittedName>
        <fullName evidence="2">tRNA threonylcarbamoyladenosine dehydratase</fullName>
    </submittedName>
</protein>
<dbReference type="InterPro" id="IPR035985">
    <property type="entry name" value="Ubiquitin-activating_enz"/>
</dbReference>
<dbReference type="PANTHER" id="PTHR43267:SF1">
    <property type="entry name" value="TRNA THREONYLCARBAMOYLADENOSINE DEHYDRATASE"/>
    <property type="match status" value="1"/>
</dbReference>
<dbReference type="EMBL" id="JADIND010000003">
    <property type="protein sequence ID" value="MBO8429777.1"/>
    <property type="molecule type" value="Genomic_DNA"/>
</dbReference>
<dbReference type="AlphaFoldDB" id="A0A9D9DMG0"/>
<dbReference type="GO" id="GO:0008641">
    <property type="term" value="F:ubiquitin-like modifier activating enzyme activity"/>
    <property type="evidence" value="ECO:0007669"/>
    <property type="project" value="InterPro"/>
</dbReference>
<reference evidence="2" key="2">
    <citation type="journal article" date="2021" name="PeerJ">
        <title>Extensive microbial diversity within the chicken gut microbiome revealed by metagenomics and culture.</title>
        <authorList>
            <person name="Gilroy R."/>
            <person name="Ravi A."/>
            <person name="Getino M."/>
            <person name="Pursley I."/>
            <person name="Horton D.L."/>
            <person name="Alikhan N.F."/>
            <person name="Baker D."/>
            <person name="Gharbi K."/>
            <person name="Hall N."/>
            <person name="Watson M."/>
            <person name="Adriaenssens E.M."/>
            <person name="Foster-Nyarko E."/>
            <person name="Jarju S."/>
            <person name="Secka A."/>
            <person name="Antonio M."/>
            <person name="Oren A."/>
            <person name="Chaudhuri R.R."/>
            <person name="La Ragione R."/>
            <person name="Hildebrand F."/>
            <person name="Pallen M.J."/>
        </authorList>
    </citation>
    <scope>NUCLEOTIDE SEQUENCE</scope>
    <source>
        <strain evidence="2">10192</strain>
    </source>
</reference>
<reference evidence="2" key="1">
    <citation type="submission" date="2020-10" db="EMBL/GenBank/DDBJ databases">
        <authorList>
            <person name="Gilroy R."/>
        </authorList>
    </citation>
    <scope>NUCLEOTIDE SEQUENCE</scope>
    <source>
        <strain evidence="2">10192</strain>
    </source>
</reference>
<proteinExistence type="predicted"/>
<dbReference type="Pfam" id="PF00899">
    <property type="entry name" value="ThiF"/>
    <property type="match status" value="1"/>
</dbReference>
<dbReference type="Gene3D" id="3.40.50.720">
    <property type="entry name" value="NAD(P)-binding Rossmann-like Domain"/>
    <property type="match status" value="1"/>
</dbReference>
<organism evidence="2 3">
    <name type="scientific">Candidatus Scatousia excrementipullorum</name>
    <dbReference type="NCBI Taxonomy" id="2840936"/>
    <lineage>
        <taxon>Bacteria</taxon>
        <taxon>Candidatus Scatousia</taxon>
    </lineage>
</organism>
<sequence>MKGDNETLTDIFSRNELFWGIENQNRLQQKHVAVFGLGGVGGFCAEALVRAGIGELTIIDFDEVSSSNINRQIVALHSTIGQYKAKLFEKRLKDINPKLKLHVIDDFYTANNNELFTPHASKLTYVADAIDTMRSKISLLETCVEKNIPVISSMGAGNRIDPTQLYISDIDEIENKNAPFVSNIIYQLKKRGIEKGITVVASREKPYCKEKISSTENIITKSGEKFEFTKITPASTPFVASCAGIFMAYYITNEIIEGRA</sequence>